<dbReference type="GeneID" id="20323643"/>
<evidence type="ECO:0000313" key="3">
    <source>
        <dbReference type="Proteomes" id="UP000054324"/>
    </source>
</evidence>
<dbReference type="CTD" id="20323643"/>
<protein>
    <submittedName>
        <fullName evidence="2">Uncharacterized protein</fullName>
    </submittedName>
</protein>
<sequence>MSLFLNRDDINRMESHNKIMKDEAFKTQQSIQIVPHRVKFPLILCCWFISAVTLTSSFVSPQHAHRVALRENSREPRVGETDDSDQVTYKLVMTATETLLRECGSFYEAQKTGQVEEHRTQYKPRNTQGISCGEEPSQGTKA</sequence>
<accession>A0A074Z5T0</accession>
<evidence type="ECO:0000256" key="1">
    <source>
        <dbReference type="SAM" id="MobiDB-lite"/>
    </source>
</evidence>
<organism evidence="2 3">
    <name type="scientific">Opisthorchis viverrini</name>
    <name type="common">Southeast Asian liver fluke</name>
    <dbReference type="NCBI Taxonomy" id="6198"/>
    <lineage>
        <taxon>Eukaryota</taxon>
        <taxon>Metazoa</taxon>
        <taxon>Spiralia</taxon>
        <taxon>Lophotrochozoa</taxon>
        <taxon>Platyhelminthes</taxon>
        <taxon>Trematoda</taxon>
        <taxon>Digenea</taxon>
        <taxon>Opisthorchiida</taxon>
        <taxon>Opisthorchiata</taxon>
        <taxon>Opisthorchiidae</taxon>
        <taxon>Opisthorchis</taxon>
    </lineage>
</organism>
<dbReference type="Proteomes" id="UP000054324">
    <property type="component" value="Unassembled WGS sequence"/>
</dbReference>
<dbReference type="EMBL" id="KL596899">
    <property type="protein sequence ID" value="KER22428.1"/>
    <property type="molecule type" value="Genomic_DNA"/>
</dbReference>
<evidence type="ECO:0000313" key="2">
    <source>
        <dbReference type="EMBL" id="KER22428.1"/>
    </source>
</evidence>
<reference evidence="2 3" key="1">
    <citation type="submission" date="2013-11" db="EMBL/GenBank/DDBJ databases">
        <title>Opisthorchis viverrini - life in the bile duct.</title>
        <authorList>
            <person name="Young N.D."/>
            <person name="Nagarajan N."/>
            <person name="Lin S.J."/>
            <person name="Korhonen P.K."/>
            <person name="Jex A.R."/>
            <person name="Hall R.S."/>
            <person name="Safavi-Hemami H."/>
            <person name="Kaewkong W."/>
            <person name="Bertrand D."/>
            <person name="Gao S."/>
            <person name="Seet Q."/>
            <person name="Wongkham S."/>
            <person name="Teh B.T."/>
            <person name="Wongkham C."/>
            <person name="Intapan P.M."/>
            <person name="Maleewong W."/>
            <person name="Yang X."/>
            <person name="Hu M."/>
            <person name="Wang Z."/>
            <person name="Hofmann A."/>
            <person name="Sternberg P.W."/>
            <person name="Tan P."/>
            <person name="Wang J."/>
            <person name="Gasser R.B."/>
        </authorList>
    </citation>
    <scope>NUCLEOTIDE SEQUENCE [LARGE SCALE GENOMIC DNA]</scope>
</reference>
<dbReference type="RefSeq" id="XP_009173818.1">
    <property type="nucleotide sequence ID" value="XM_009175554.1"/>
</dbReference>
<feature type="region of interest" description="Disordered" evidence="1">
    <location>
        <begin position="114"/>
        <end position="142"/>
    </location>
</feature>
<dbReference type="KEGG" id="ovi:T265_09474"/>
<dbReference type="AlphaFoldDB" id="A0A074Z5T0"/>
<name>A0A074Z5T0_OPIVI</name>
<proteinExistence type="predicted"/>
<keyword evidence="3" id="KW-1185">Reference proteome</keyword>
<gene>
    <name evidence="2" type="ORF">T265_09474</name>
</gene>